<dbReference type="Proteomes" id="UP000273977">
    <property type="component" value="Unassembled WGS sequence"/>
</dbReference>
<dbReference type="CDD" id="cd09279">
    <property type="entry name" value="RNase_HI_like"/>
    <property type="match status" value="1"/>
</dbReference>
<dbReference type="InterPro" id="IPR002156">
    <property type="entry name" value="RNaseH_domain"/>
</dbReference>
<name>A0A3N4H2C2_9LACT</name>
<proteinExistence type="predicted"/>
<keyword evidence="2" id="KW-0808">Transferase</keyword>
<dbReference type="InterPro" id="IPR053151">
    <property type="entry name" value="RNase_H-like"/>
</dbReference>
<dbReference type="Gene3D" id="3.30.420.10">
    <property type="entry name" value="Ribonuclease H-like superfamily/Ribonuclease H"/>
    <property type="match status" value="1"/>
</dbReference>
<dbReference type="PROSITE" id="PS50879">
    <property type="entry name" value="RNASE_H_1"/>
    <property type="match status" value="1"/>
</dbReference>
<dbReference type="PANTHER" id="PTHR47723">
    <property type="entry name" value="OS05G0353850 PROTEIN"/>
    <property type="match status" value="1"/>
</dbReference>
<evidence type="ECO:0000313" key="3">
    <source>
        <dbReference type="Proteomes" id="UP000273977"/>
    </source>
</evidence>
<protein>
    <submittedName>
        <fullName evidence="2">Reverse transcriptase-like protein</fullName>
    </submittedName>
</protein>
<dbReference type="EMBL" id="RKMG01000002">
    <property type="protein sequence ID" value="RPA64960.1"/>
    <property type="molecule type" value="Genomic_DNA"/>
</dbReference>
<dbReference type="GO" id="GO:0004523">
    <property type="term" value="F:RNA-DNA hybrid ribonuclease activity"/>
    <property type="evidence" value="ECO:0007669"/>
    <property type="project" value="InterPro"/>
</dbReference>
<keyword evidence="2" id="KW-0548">Nucleotidyltransferase</keyword>
<reference evidence="2 3" key="1">
    <citation type="submission" date="2018-11" db="EMBL/GenBank/DDBJ databases">
        <title>Aerococcus sp. SJQ22, whole genome shotgun sequence.</title>
        <authorList>
            <person name="Sun L."/>
            <person name="Gao X."/>
            <person name="Chen W."/>
            <person name="Huang K."/>
        </authorList>
    </citation>
    <scope>NUCLEOTIDE SEQUENCE [LARGE SCALE GENOMIC DNA]</scope>
    <source>
        <strain evidence="2 3">SJQ22</strain>
    </source>
</reference>
<dbReference type="Pfam" id="PF13456">
    <property type="entry name" value="RVT_3"/>
    <property type="match status" value="1"/>
</dbReference>
<dbReference type="InterPro" id="IPR012337">
    <property type="entry name" value="RNaseH-like_sf"/>
</dbReference>
<dbReference type="RefSeq" id="WP_123779068.1">
    <property type="nucleotide sequence ID" value="NZ_RKMG01000002.1"/>
</dbReference>
<accession>A0A3N4H2C2</accession>
<evidence type="ECO:0000259" key="1">
    <source>
        <dbReference type="PROSITE" id="PS50879"/>
    </source>
</evidence>
<evidence type="ECO:0000313" key="2">
    <source>
        <dbReference type="EMBL" id="RPA64960.1"/>
    </source>
</evidence>
<dbReference type="InterPro" id="IPR036397">
    <property type="entry name" value="RNaseH_sf"/>
</dbReference>
<dbReference type="GO" id="GO:0003964">
    <property type="term" value="F:RNA-directed DNA polymerase activity"/>
    <property type="evidence" value="ECO:0007669"/>
    <property type="project" value="UniProtKB-KW"/>
</dbReference>
<dbReference type="PANTHER" id="PTHR47723:SF19">
    <property type="entry name" value="POLYNUCLEOTIDYL TRANSFERASE, RIBONUCLEASE H-LIKE SUPERFAMILY PROTEIN"/>
    <property type="match status" value="1"/>
</dbReference>
<organism evidence="2 3">
    <name type="scientific">Aerococcus agrisoli</name>
    <dbReference type="NCBI Taxonomy" id="2487350"/>
    <lineage>
        <taxon>Bacteria</taxon>
        <taxon>Bacillati</taxon>
        <taxon>Bacillota</taxon>
        <taxon>Bacilli</taxon>
        <taxon>Lactobacillales</taxon>
        <taxon>Aerococcaceae</taxon>
        <taxon>Aerococcus</taxon>
    </lineage>
</organism>
<comment type="caution">
    <text evidence="2">The sequence shown here is derived from an EMBL/GenBank/DDBJ whole genome shotgun (WGS) entry which is preliminary data.</text>
</comment>
<dbReference type="GO" id="GO:0003676">
    <property type="term" value="F:nucleic acid binding"/>
    <property type="evidence" value="ECO:0007669"/>
    <property type="project" value="InterPro"/>
</dbReference>
<dbReference type="SUPFAM" id="SSF53098">
    <property type="entry name" value="Ribonuclease H-like"/>
    <property type="match status" value="1"/>
</dbReference>
<sequence length="135" mass="15378">MLRIAIDGSVDGQFGAAGVGIVLVKNGQQTQLRQPLVGQMDNHEAEFRALLHLLTVLEDDDLQNEMIICQTDSKIVYDAVHKRHHKREPYQSLLKEILKHLDHFSLFTLNWVPDRENKGADNLARQAMHEAKAKM</sequence>
<keyword evidence="3" id="KW-1185">Reference proteome</keyword>
<gene>
    <name evidence="2" type="ORF">EF384_00675</name>
</gene>
<dbReference type="OrthoDB" id="7845843at2"/>
<keyword evidence="2" id="KW-0695">RNA-directed DNA polymerase</keyword>
<dbReference type="AlphaFoldDB" id="A0A3N4H2C2"/>
<feature type="domain" description="RNase H type-1" evidence="1">
    <location>
        <begin position="1"/>
        <end position="129"/>
    </location>
</feature>